<dbReference type="InterPro" id="IPR000433">
    <property type="entry name" value="Znf_ZZ"/>
</dbReference>
<dbReference type="OrthoDB" id="270417at2759"/>
<dbReference type="InterPro" id="IPR017884">
    <property type="entry name" value="SANT_dom"/>
</dbReference>
<feature type="domain" description="SANT" evidence="8">
    <location>
        <begin position="60"/>
        <end position="112"/>
    </location>
</feature>
<organism evidence="10 11">
    <name type="scientific">Candidula unifasciata</name>
    <dbReference type="NCBI Taxonomy" id="100452"/>
    <lineage>
        <taxon>Eukaryota</taxon>
        <taxon>Metazoa</taxon>
        <taxon>Spiralia</taxon>
        <taxon>Lophotrochozoa</taxon>
        <taxon>Mollusca</taxon>
        <taxon>Gastropoda</taxon>
        <taxon>Heterobranchia</taxon>
        <taxon>Euthyneura</taxon>
        <taxon>Panpulmonata</taxon>
        <taxon>Eupulmonata</taxon>
        <taxon>Stylommatophora</taxon>
        <taxon>Helicina</taxon>
        <taxon>Helicoidea</taxon>
        <taxon>Geomitridae</taxon>
        <taxon>Candidula</taxon>
    </lineage>
</organism>
<dbReference type="Proteomes" id="UP000678393">
    <property type="component" value="Unassembled WGS sequence"/>
</dbReference>
<dbReference type="GO" id="GO:0006357">
    <property type="term" value="P:regulation of transcription by RNA polymerase II"/>
    <property type="evidence" value="ECO:0007669"/>
    <property type="project" value="TreeGrafter"/>
</dbReference>
<dbReference type="SMART" id="SM00291">
    <property type="entry name" value="ZnF_ZZ"/>
    <property type="match status" value="1"/>
</dbReference>
<dbReference type="GO" id="GO:0005634">
    <property type="term" value="C:nucleus"/>
    <property type="evidence" value="ECO:0007669"/>
    <property type="project" value="TreeGrafter"/>
</dbReference>
<keyword evidence="2 4" id="KW-0863">Zinc-finger</keyword>
<dbReference type="PROSITE" id="PS51293">
    <property type="entry name" value="SANT"/>
    <property type="match status" value="1"/>
</dbReference>
<proteinExistence type="predicted"/>
<dbReference type="CDD" id="cd02335">
    <property type="entry name" value="ZZ_ADA2"/>
    <property type="match status" value="1"/>
</dbReference>
<dbReference type="SUPFAM" id="SSF57850">
    <property type="entry name" value="RING/U-box"/>
    <property type="match status" value="1"/>
</dbReference>
<evidence type="ECO:0000256" key="3">
    <source>
        <dbReference type="ARBA" id="ARBA00022833"/>
    </source>
</evidence>
<dbReference type="GO" id="GO:0003713">
    <property type="term" value="F:transcription coactivator activity"/>
    <property type="evidence" value="ECO:0007669"/>
    <property type="project" value="TreeGrafter"/>
</dbReference>
<dbReference type="SMART" id="SM00717">
    <property type="entry name" value="SANT"/>
    <property type="match status" value="1"/>
</dbReference>
<name>A0A8S3Z0B8_9EUPU</name>
<feature type="domain" description="Myb-like" evidence="6">
    <location>
        <begin position="63"/>
        <end position="108"/>
    </location>
</feature>
<dbReference type="PROSITE" id="PS01357">
    <property type="entry name" value="ZF_ZZ_1"/>
    <property type="match status" value="1"/>
</dbReference>
<dbReference type="GO" id="GO:0003682">
    <property type="term" value="F:chromatin binding"/>
    <property type="evidence" value="ECO:0007669"/>
    <property type="project" value="TreeGrafter"/>
</dbReference>
<dbReference type="InterPro" id="IPR009057">
    <property type="entry name" value="Homeodomain-like_sf"/>
</dbReference>
<dbReference type="InterPro" id="IPR001005">
    <property type="entry name" value="SANT/Myb"/>
</dbReference>
<evidence type="ECO:0000256" key="5">
    <source>
        <dbReference type="SAM" id="MobiDB-lite"/>
    </source>
</evidence>
<feature type="domain" description="ZZ-type" evidence="7">
    <location>
        <begin position="1"/>
        <end position="56"/>
    </location>
</feature>
<dbReference type="Pfam" id="PF22941">
    <property type="entry name" value="TADA2A-like_3rd"/>
    <property type="match status" value="1"/>
</dbReference>
<accession>A0A8S3Z0B8</accession>
<dbReference type="GO" id="GO:0070461">
    <property type="term" value="C:SAGA-type complex"/>
    <property type="evidence" value="ECO:0007669"/>
    <property type="project" value="TreeGrafter"/>
</dbReference>
<evidence type="ECO:0008006" key="12">
    <source>
        <dbReference type="Google" id="ProtNLM"/>
    </source>
</evidence>
<protein>
    <recommendedName>
        <fullName evidence="12">Transcriptional adapter</fullName>
    </recommendedName>
</protein>
<evidence type="ECO:0000259" key="9">
    <source>
        <dbReference type="PROSITE" id="PS51294"/>
    </source>
</evidence>
<comment type="caution">
    <text evidence="10">The sequence shown here is derived from an EMBL/GenBank/DDBJ whole genome shotgun (WGS) entry which is preliminary data.</text>
</comment>
<gene>
    <name evidence="10" type="ORF">CUNI_LOCUS6943</name>
</gene>
<dbReference type="PROSITE" id="PS50090">
    <property type="entry name" value="MYB_LIKE"/>
    <property type="match status" value="1"/>
</dbReference>
<dbReference type="InterPro" id="IPR043145">
    <property type="entry name" value="Znf_ZZ_sf"/>
</dbReference>
<sequence length="459" mass="52955">MEKIRCSYCQHEISGHRLRCTECVDFDVCLRCFSLGAEVASHRREHSYVIQNDQGPCVFEDSSKWTLTEEIMLLDAVEQYGYGNWNGTSAHIETRTSVDCDEHYRRFYVNGVIGDATLQDSPRPGITDHTSATGALAGPLSPSLTIPVTPLNIGLQQQQELGYMPLRDDFEIEYDNEAETLVSSLSDCPDDDDIDTAIQLAQIYKYRLRLQDRDRRKRIAREYGLIAAGAPSIPRNPKTLHSKKKNGKTGRDLQERLKPFSQFHPKTEHQLLLDNIRREKEIKARIKELVRLRKNGITKLADERIYEEEKCIREKRKENKKKLLSGMSSMPERNLQIFRKTEEDLEKMATFLIENAEKVTGRDRKSRLQPRREVNSSMSGFELISENEKKLCNSMGISPANYSNSPNFHHKREFLVHITILEGIDDTFGHKITGFEQDRLLVGAALTFEENRFKFFFML</sequence>
<evidence type="ECO:0000256" key="2">
    <source>
        <dbReference type="ARBA" id="ARBA00022771"/>
    </source>
</evidence>
<dbReference type="PROSITE" id="PS51294">
    <property type="entry name" value="HTH_MYB"/>
    <property type="match status" value="1"/>
</dbReference>
<dbReference type="SUPFAM" id="SSF46689">
    <property type="entry name" value="Homeodomain-like"/>
    <property type="match status" value="1"/>
</dbReference>
<dbReference type="GO" id="GO:0008270">
    <property type="term" value="F:zinc ion binding"/>
    <property type="evidence" value="ECO:0007669"/>
    <property type="project" value="UniProtKB-KW"/>
</dbReference>
<evidence type="ECO:0000256" key="4">
    <source>
        <dbReference type="PROSITE-ProRule" id="PRU00228"/>
    </source>
</evidence>
<dbReference type="InterPro" id="IPR055141">
    <property type="entry name" value="TADA2A_B-like_dom"/>
</dbReference>
<evidence type="ECO:0000259" key="8">
    <source>
        <dbReference type="PROSITE" id="PS51293"/>
    </source>
</evidence>
<dbReference type="Pfam" id="PF25299">
    <property type="entry name" value="ZZ_ADA2"/>
    <property type="match status" value="1"/>
</dbReference>
<dbReference type="Gene3D" id="3.30.60.90">
    <property type="match status" value="1"/>
</dbReference>
<dbReference type="InterPro" id="IPR017930">
    <property type="entry name" value="Myb_dom"/>
</dbReference>
<dbReference type="PROSITE" id="PS50135">
    <property type="entry name" value="ZF_ZZ_2"/>
    <property type="match status" value="1"/>
</dbReference>
<keyword evidence="1" id="KW-0479">Metal-binding</keyword>
<dbReference type="EMBL" id="CAJHNH020001077">
    <property type="protein sequence ID" value="CAG5121385.1"/>
    <property type="molecule type" value="Genomic_DNA"/>
</dbReference>
<feature type="domain" description="HTH myb-type" evidence="9">
    <location>
        <begin position="64"/>
        <end position="112"/>
    </location>
</feature>
<dbReference type="InterPro" id="IPR041983">
    <property type="entry name" value="ADA2-like_ZZ"/>
</dbReference>
<keyword evidence="3" id="KW-0862">Zinc</keyword>
<feature type="compositionally biased region" description="Basic residues" evidence="5">
    <location>
        <begin position="238"/>
        <end position="248"/>
    </location>
</feature>
<evidence type="ECO:0000259" key="6">
    <source>
        <dbReference type="PROSITE" id="PS50090"/>
    </source>
</evidence>
<dbReference type="AlphaFoldDB" id="A0A8S3Z0B8"/>
<evidence type="ECO:0000259" key="7">
    <source>
        <dbReference type="PROSITE" id="PS50135"/>
    </source>
</evidence>
<dbReference type="CDD" id="cd00167">
    <property type="entry name" value="SANT"/>
    <property type="match status" value="1"/>
</dbReference>
<evidence type="ECO:0000313" key="11">
    <source>
        <dbReference type="Proteomes" id="UP000678393"/>
    </source>
</evidence>
<dbReference type="GO" id="GO:0006338">
    <property type="term" value="P:chromatin remodeling"/>
    <property type="evidence" value="ECO:0007669"/>
    <property type="project" value="TreeGrafter"/>
</dbReference>
<dbReference type="Pfam" id="PF00249">
    <property type="entry name" value="Myb_DNA-binding"/>
    <property type="match status" value="1"/>
</dbReference>
<dbReference type="Gene3D" id="1.10.10.60">
    <property type="entry name" value="Homeodomain-like"/>
    <property type="match status" value="1"/>
</dbReference>
<dbReference type="PANTHER" id="PTHR12374">
    <property type="entry name" value="TRANSCRIPTIONAL ADAPTOR 2 ADA2 -RELATED"/>
    <property type="match status" value="1"/>
</dbReference>
<keyword evidence="11" id="KW-1185">Reference proteome</keyword>
<evidence type="ECO:0000313" key="10">
    <source>
        <dbReference type="EMBL" id="CAG5121385.1"/>
    </source>
</evidence>
<evidence type="ECO:0000256" key="1">
    <source>
        <dbReference type="ARBA" id="ARBA00022723"/>
    </source>
</evidence>
<dbReference type="PANTHER" id="PTHR12374:SF63">
    <property type="entry name" value="TRANSCRIPTIONAL ADAPTER 2-BETA"/>
    <property type="match status" value="1"/>
</dbReference>
<reference evidence="10" key="1">
    <citation type="submission" date="2021-04" db="EMBL/GenBank/DDBJ databases">
        <authorList>
            <consortium name="Molecular Ecology Group"/>
        </authorList>
    </citation>
    <scope>NUCLEOTIDE SEQUENCE</scope>
</reference>
<feature type="region of interest" description="Disordered" evidence="5">
    <location>
        <begin position="230"/>
        <end position="251"/>
    </location>
</feature>